<reference evidence="2" key="5">
    <citation type="journal article" date="2021" name="G3 (Bethesda)">
        <title>Aegilops tauschii genome assembly Aet v5.0 features greater sequence contiguity and improved annotation.</title>
        <authorList>
            <person name="Wang L."/>
            <person name="Zhu T."/>
            <person name="Rodriguez J.C."/>
            <person name="Deal K.R."/>
            <person name="Dubcovsky J."/>
            <person name="McGuire P.E."/>
            <person name="Lux T."/>
            <person name="Spannagl M."/>
            <person name="Mayer K.F.X."/>
            <person name="Baldrich P."/>
            <person name="Meyers B.C."/>
            <person name="Huo N."/>
            <person name="Gu Y.Q."/>
            <person name="Zhou H."/>
            <person name="Devos K.M."/>
            <person name="Bennetzen J.L."/>
            <person name="Unver T."/>
            <person name="Budak H."/>
            <person name="Gulick P.J."/>
            <person name="Galiba G."/>
            <person name="Kalapos B."/>
            <person name="Nelson D.R."/>
            <person name="Li P."/>
            <person name="You F.M."/>
            <person name="Luo M.C."/>
            <person name="Dvorak J."/>
        </authorList>
    </citation>
    <scope>NUCLEOTIDE SEQUENCE [LARGE SCALE GENOMIC DNA]</scope>
    <source>
        <strain evidence="2">cv. AL8/78</strain>
    </source>
</reference>
<feature type="domain" description="Reverse transcriptase" evidence="1">
    <location>
        <begin position="89"/>
        <end position="371"/>
    </location>
</feature>
<evidence type="ECO:0000259" key="1">
    <source>
        <dbReference type="PROSITE" id="PS50878"/>
    </source>
</evidence>
<evidence type="ECO:0000313" key="2">
    <source>
        <dbReference type="EnsemblPlants" id="AET1Gv20049700.1"/>
    </source>
</evidence>
<accession>A0A452XL47</accession>
<dbReference type="AlphaFoldDB" id="A0A452XL47"/>
<reference evidence="2" key="3">
    <citation type="journal article" date="2017" name="Nature">
        <title>Genome sequence of the progenitor of the wheat D genome Aegilops tauschii.</title>
        <authorList>
            <person name="Luo M.C."/>
            <person name="Gu Y.Q."/>
            <person name="Puiu D."/>
            <person name="Wang H."/>
            <person name="Twardziok S.O."/>
            <person name="Deal K.R."/>
            <person name="Huo N."/>
            <person name="Zhu T."/>
            <person name="Wang L."/>
            <person name="Wang Y."/>
            <person name="McGuire P.E."/>
            <person name="Liu S."/>
            <person name="Long H."/>
            <person name="Ramasamy R.K."/>
            <person name="Rodriguez J.C."/>
            <person name="Van S.L."/>
            <person name="Yuan L."/>
            <person name="Wang Z."/>
            <person name="Xia Z."/>
            <person name="Xiao L."/>
            <person name="Anderson O.D."/>
            <person name="Ouyang S."/>
            <person name="Liang Y."/>
            <person name="Zimin A.V."/>
            <person name="Pertea G."/>
            <person name="Qi P."/>
            <person name="Bennetzen J.L."/>
            <person name="Dai X."/>
            <person name="Dawson M.W."/>
            <person name="Muller H.G."/>
            <person name="Kugler K."/>
            <person name="Rivarola-Duarte L."/>
            <person name="Spannagl M."/>
            <person name="Mayer K.F.X."/>
            <person name="Lu F.H."/>
            <person name="Bevan M.W."/>
            <person name="Leroy P."/>
            <person name="Li P."/>
            <person name="You F.M."/>
            <person name="Sun Q."/>
            <person name="Liu Z."/>
            <person name="Lyons E."/>
            <person name="Wicker T."/>
            <person name="Salzberg S.L."/>
            <person name="Devos K.M."/>
            <person name="Dvorak J."/>
        </authorList>
    </citation>
    <scope>NUCLEOTIDE SEQUENCE [LARGE SCALE GENOMIC DNA]</scope>
    <source>
        <strain evidence="2">cv. AL8/78</strain>
    </source>
</reference>
<sequence>WKGWYLHIFQEIFTKDPTLSSGEVLDCIEPRVTTTMNESLCKAYIEEEISNALFQIGPLKAPGCDGFPARFYQRNWSVVKGEICAAVQDFFMTGLMPDNVNDTEIVLIPKVPHPKELRDFRPISLCNVVYKVVSKCMVNRLRPLLTDLISDNQSAYIPGRLISDNSIIAFECIDHIQSTKGNAPALCAYKLDLSKAYDRVDWDFMERALAKWGFSPHWISREMACVTSVKYSVKFNGKLLESFIPSRGLRQGDLLSPFLFLFIADALSSLINKAMWEEGLRGVKICTSAPEISHLLFADDSLLFFHASAQQAGLVRGLLNTYATTTGQLINPSKCSILFSDNCVHSVAQEVKGILEISQEVFVPKYLGLPVPEGRMHKGNFETVQERV</sequence>
<dbReference type="PANTHER" id="PTHR46890:SF48">
    <property type="entry name" value="RNA-DIRECTED DNA POLYMERASE"/>
    <property type="match status" value="1"/>
</dbReference>
<dbReference type="InterPro" id="IPR043502">
    <property type="entry name" value="DNA/RNA_pol_sf"/>
</dbReference>
<dbReference type="PANTHER" id="PTHR46890">
    <property type="entry name" value="NON-LTR RETROLELEMENT REVERSE TRANSCRIPTASE-LIKE PROTEIN-RELATED"/>
    <property type="match status" value="1"/>
</dbReference>
<keyword evidence="3" id="KW-1185">Reference proteome</keyword>
<dbReference type="CDD" id="cd01650">
    <property type="entry name" value="RT_nLTR_like"/>
    <property type="match status" value="1"/>
</dbReference>
<evidence type="ECO:0000313" key="3">
    <source>
        <dbReference type="Proteomes" id="UP000015105"/>
    </source>
</evidence>
<dbReference type="Proteomes" id="UP000015105">
    <property type="component" value="Chromosome 1D"/>
</dbReference>
<reference evidence="2" key="4">
    <citation type="submission" date="2019-03" db="UniProtKB">
        <authorList>
            <consortium name="EnsemblPlants"/>
        </authorList>
    </citation>
    <scope>IDENTIFICATION</scope>
</reference>
<dbReference type="Pfam" id="PF00078">
    <property type="entry name" value="RVT_1"/>
    <property type="match status" value="1"/>
</dbReference>
<protein>
    <recommendedName>
        <fullName evidence="1">Reverse transcriptase domain-containing protein</fullName>
    </recommendedName>
</protein>
<dbReference type="PROSITE" id="PS50878">
    <property type="entry name" value="RT_POL"/>
    <property type="match status" value="1"/>
</dbReference>
<dbReference type="EnsemblPlants" id="AET1Gv20049700.1">
    <property type="protein sequence ID" value="AET1Gv20049700.1"/>
    <property type="gene ID" value="AET1Gv20049700"/>
</dbReference>
<dbReference type="Gramene" id="AET1Gv20049700.1">
    <property type="protein sequence ID" value="AET1Gv20049700.1"/>
    <property type="gene ID" value="AET1Gv20049700"/>
</dbReference>
<dbReference type="InterPro" id="IPR000477">
    <property type="entry name" value="RT_dom"/>
</dbReference>
<reference evidence="3" key="2">
    <citation type="journal article" date="2017" name="Nat. Plants">
        <title>The Aegilops tauschii genome reveals multiple impacts of transposons.</title>
        <authorList>
            <person name="Zhao G."/>
            <person name="Zou C."/>
            <person name="Li K."/>
            <person name="Wang K."/>
            <person name="Li T."/>
            <person name="Gao L."/>
            <person name="Zhang X."/>
            <person name="Wang H."/>
            <person name="Yang Z."/>
            <person name="Liu X."/>
            <person name="Jiang W."/>
            <person name="Mao L."/>
            <person name="Kong X."/>
            <person name="Jiao Y."/>
            <person name="Jia J."/>
        </authorList>
    </citation>
    <scope>NUCLEOTIDE SEQUENCE [LARGE SCALE GENOMIC DNA]</scope>
    <source>
        <strain evidence="3">cv. AL8/78</strain>
    </source>
</reference>
<proteinExistence type="predicted"/>
<organism evidence="2 3">
    <name type="scientific">Aegilops tauschii subsp. strangulata</name>
    <name type="common">Goatgrass</name>
    <dbReference type="NCBI Taxonomy" id="200361"/>
    <lineage>
        <taxon>Eukaryota</taxon>
        <taxon>Viridiplantae</taxon>
        <taxon>Streptophyta</taxon>
        <taxon>Embryophyta</taxon>
        <taxon>Tracheophyta</taxon>
        <taxon>Spermatophyta</taxon>
        <taxon>Magnoliopsida</taxon>
        <taxon>Liliopsida</taxon>
        <taxon>Poales</taxon>
        <taxon>Poaceae</taxon>
        <taxon>BOP clade</taxon>
        <taxon>Pooideae</taxon>
        <taxon>Triticodae</taxon>
        <taxon>Triticeae</taxon>
        <taxon>Triticinae</taxon>
        <taxon>Aegilops</taxon>
    </lineage>
</organism>
<name>A0A452XL47_AEGTS</name>
<dbReference type="STRING" id="200361.A0A452XL47"/>
<dbReference type="SUPFAM" id="SSF56672">
    <property type="entry name" value="DNA/RNA polymerases"/>
    <property type="match status" value="1"/>
</dbReference>
<reference evidence="3" key="1">
    <citation type="journal article" date="2014" name="Science">
        <title>Ancient hybridizations among the ancestral genomes of bread wheat.</title>
        <authorList>
            <consortium name="International Wheat Genome Sequencing Consortium,"/>
            <person name="Marcussen T."/>
            <person name="Sandve S.R."/>
            <person name="Heier L."/>
            <person name="Spannagl M."/>
            <person name="Pfeifer M."/>
            <person name="Jakobsen K.S."/>
            <person name="Wulff B.B."/>
            <person name="Steuernagel B."/>
            <person name="Mayer K.F."/>
            <person name="Olsen O.A."/>
        </authorList>
    </citation>
    <scope>NUCLEOTIDE SEQUENCE [LARGE SCALE GENOMIC DNA]</scope>
    <source>
        <strain evidence="3">cv. AL8/78</strain>
    </source>
</reference>
<dbReference type="InterPro" id="IPR052343">
    <property type="entry name" value="Retrotransposon-Effector_Assoc"/>
</dbReference>